<protein>
    <submittedName>
        <fullName evidence="1">Uncharacterized protein</fullName>
    </submittedName>
</protein>
<proteinExistence type="predicted"/>
<dbReference type="EMBL" id="HACG01007075">
    <property type="protein sequence ID" value="CEK53940.1"/>
    <property type="molecule type" value="Transcribed_RNA"/>
</dbReference>
<dbReference type="AlphaFoldDB" id="A0A0B6YEP7"/>
<sequence length="93" mass="10868">MVERLCCCPTRCPKVCLPLTDLSVCVQGKESRKEAYRFGSKKQNCHKCARKIAHNLLVVQRVQLVDKSQKRQCVEMIREQFNSEGWYYNNNNS</sequence>
<name>A0A0B6YEP7_9EUPU</name>
<accession>A0A0B6YEP7</accession>
<organism evidence="1">
    <name type="scientific">Arion vulgaris</name>
    <dbReference type="NCBI Taxonomy" id="1028688"/>
    <lineage>
        <taxon>Eukaryota</taxon>
        <taxon>Metazoa</taxon>
        <taxon>Spiralia</taxon>
        <taxon>Lophotrochozoa</taxon>
        <taxon>Mollusca</taxon>
        <taxon>Gastropoda</taxon>
        <taxon>Heterobranchia</taxon>
        <taxon>Euthyneura</taxon>
        <taxon>Panpulmonata</taxon>
        <taxon>Eupulmonata</taxon>
        <taxon>Stylommatophora</taxon>
        <taxon>Helicina</taxon>
        <taxon>Arionoidea</taxon>
        <taxon>Arionidae</taxon>
        <taxon>Arion</taxon>
    </lineage>
</organism>
<evidence type="ECO:0000313" key="1">
    <source>
        <dbReference type="EMBL" id="CEK53940.1"/>
    </source>
</evidence>
<feature type="non-terminal residue" evidence="1">
    <location>
        <position position="93"/>
    </location>
</feature>
<reference evidence="1" key="1">
    <citation type="submission" date="2014-12" db="EMBL/GenBank/DDBJ databases">
        <title>Insight into the proteome of Arion vulgaris.</title>
        <authorList>
            <person name="Aradska J."/>
            <person name="Bulat T."/>
            <person name="Smidak R."/>
            <person name="Sarate P."/>
            <person name="Gangsoo J."/>
            <person name="Sialana F."/>
            <person name="Bilban M."/>
            <person name="Lubec G."/>
        </authorList>
    </citation>
    <scope>NUCLEOTIDE SEQUENCE</scope>
    <source>
        <tissue evidence="1">Skin</tissue>
    </source>
</reference>
<gene>
    <name evidence="1" type="primary">ORF21600</name>
</gene>